<dbReference type="InterPro" id="IPR004360">
    <property type="entry name" value="Glyas_Fos-R_dOase_dom"/>
</dbReference>
<feature type="compositionally biased region" description="Pro residues" evidence="1">
    <location>
        <begin position="1"/>
        <end position="12"/>
    </location>
</feature>
<accession>A0A7X6HYH2</accession>
<name>A0A7X6HYH2_9ACTN</name>
<proteinExistence type="predicted"/>
<dbReference type="InterPro" id="IPR052164">
    <property type="entry name" value="Anthracycline_SecMetBiosynth"/>
</dbReference>
<organism evidence="3 4">
    <name type="scientific">Streptomyces lonarensis</name>
    <dbReference type="NCBI Taxonomy" id="700599"/>
    <lineage>
        <taxon>Bacteria</taxon>
        <taxon>Bacillati</taxon>
        <taxon>Actinomycetota</taxon>
        <taxon>Actinomycetes</taxon>
        <taxon>Kitasatosporales</taxon>
        <taxon>Streptomycetaceae</taxon>
        <taxon>Streptomyces</taxon>
    </lineage>
</organism>
<evidence type="ECO:0000259" key="2">
    <source>
        <dbReference type="PROSITE" id="PS51819"/>
    </source>
</evidence>
<dbReference type="InterPro" id="IPR029068">
    <property type="entry name" value="Glyas_Bleomycin-R_OHBP_Dase"/>
</dbReference>
<feature type="compositionally biased region" description="Low complexity" evidence="1">
    <location>
        <begin position="13"/>
        <end position="22"/>
    </location>
</feature>
<dbReference type="PANTHER" id="PTHR33993:SF10">
    <property type="entry name" value="CONSERVED PROTEIN"/>
    <property type="match status" value="1"/>
</dbReference>
<evidence type="ECO:0000256" key="1">
    <source>
        <dbReference type="SAM" id="MobiDB-lite"/>
    </source>
</evidence>
<dbReference type="PROSITE" id="PS51819">
    <property type="entry name" value="VOC"/>
    <property type="match status" value="1"/>
</dbReference>
<comment type="caution">
    <text evidence="3">The sequence shown here is derived from an EMBL/GenBank/DDBJ whole genome shotgun (WGS) entry which is preliminary data.</text>
</comment>
<protein>
    <submittedName>
        <fullName evidence="3">VOC family protein</fullName>
    </submittedName>
</protein>
<dbReference type="PANTHER" id="PTHR33993">
    <property type="entry name" value="GLYOXALASE-RELATED"/>
    <property type="match status" value="1"/>
</dbReference>
<evidence type="ECO:0000313" key="3">
    <source>
        <dbReference type="EMBL" id="NJQ05578.1"/>
    </source>
</evidence>
<feature type="domain" description="VOC" evidence="2">
    <location>
        <begin position="36"/>
        <end position="148"/>
    </location>
</feature>
<reference evidence="3 4" key="1">
    <citation type="submission" date="2020-03" db="EMBL/GenBank/DDBJ databases">
        <title>Draft genome of Streptomyces sp. ventii, isolated from the Axial Seamount in the Pacific Ocean, and resequencing of the two type strains Streptomyces lonarensis strain NCL 716 and Streptomyces bohaiensis strain 11A07.</title>
        <authorList>
            <person name="Loughran R.M."/>
            <person name="Pfannmuller K.M."/>
            <person name="Wasson B.J."/>
            <person name="Deadmond M.C."/>
            <person name="Paddock B.E."/>
            <person name="Koyack M.J."/>
            <person name="Gallegos D.A."/>
            <person name="Mitchell E.A."/>
            <person name="Ushijima B."/>
            <person name="Saw J.H."/>
            <person name="Mcphail K.L."/>
            <person name="Videau P."/>
        </authorList>
    </citation>
    <scope>NUCLEOTIDE SEQUENCE [LARGE SCALE GENOMIC DNA]</scope>
    <source>
        <strain evidence="3 4">NCL716</strain>
    </source>
</reference>
<dbReference type="Pfam" id="PF00903">
    <property type="entry name" value="Glyoxalase"/>
    <property type="match status" value="1"/>
</dbReference>
<feature type="region of interest" description="Disordered" evidence="1">
    <location>
        <begin position="1"/>
        <end position="31"/>
    </location>
</feature>
<dbReference type="EMBL" id="JAAVJD010000042">
    <property type="protein sequence ID" value="NJQ05578.1"/>
    <property type="molecule type" value="Genomic_DNA"/>
</dbReference>
<dbReference type="Gene3D" id="3.10.180.10">
    <property type="entry name" value="2,3-Dihydroxybiphenyl 1,2-Dioxygenase, domain 1"/>
    <property type="match status" value="2"/>
</dbReference>
<dbReference type="Proteomes" id="UP000578686">
    <property type="component" value="Unassembled WGS sequence"/>
</dbReference>
<dbReference type="InterPro" id="IPR037523">
    <property type="entry name" value="VOC_core"/>
</dbReference>
<sequence length="284" mass="29511">MHTRPPDPPGPAPTLGGTDTGDVPTAGTEEHVTTGAPCWAALMTPDPGAAMEFYGRVLGWTSRIARGHPGRGLTALHHGMPVAGLTEPVLPSASPAWTVYFATHRLDRAVDDIRAVGGTVAVGPLTFAGGRAAWACDTAGVQFGAWESPLSSWRTDGAAGAPQRMELHTHDPFAAALFYGHVFGWDSPHTDPFAVSYDDDRVVVRVAGQAVLELGDALPWRLLGVPEAGWTPHVRVDDCARAVADAQEAGGQVLAPPRPGPHGTSAVVSHAAAGVVRLVTGSDD</sequence>
<keyword evidence="4" id="KW-1185">Reference proteome</keyword>
<dbReference type="AlphaFoldDB" id="A0A7X6HYH2"/>
<dbReference type="SUPFAM" id="SSF54593">
    <property type="entry name" value="Glyoxalase/Bleomycin resistance protein/Dihydroxybiphenyl dioxygenase"/>
    <property type="match status" value="2"/>
</dbReference>
<evidence type="ECO:0000313" key="4">
    <source>
        <dbReference type="Proteomes" id="UP000578686"/>
    </source>
</evidence>
<dbReference type="RefSeq" id="WP_167968859.1">
    <property type="nucleotide sequence ID" value="NZ_BHZG01000126.1"/>
</dbReference>
<gene>
    <name evidence="3" type="ORF">HCN56_08340</name>
</gene>